<feature type="region of interest" description="Disordered" evidence="1">
    <location>
        <begin position="204"/>
        <end position="262"/>
    </location>
</feature>
<sequence>AMQHNRALQRRHIRHVDEGVGHQARRALAEAANPQLRAARKHAVAQRHVQRVSERVHRAQVHRHSDRPAEHHRVKARRRPHAANHHGLRQRHATHATLRTTATATGHRRRHVERQARVAHADGAAAAHAVGERRRQRIKARQRCRATVARHHTHGEQAGQKVVTAAPQHPAPARLHCTDTTPLVIASPDTSVAPVAVQRAIDTAPPLSVTPDSDATDDASLTAHTSCRSSHPPAPTVPPLQRTSDDATAPSTPTTAQHRIKH</sequence>
<evidence type="ECO:0000313" key="3">
    <source>
        <dbReference type="Proteomes" id="UP000007350"/>
    </source>
</evidence>
<feature type="compositionally biased region" description="Low complexity" evidence="1">
    <location>
        <begin position="95"/>
        <end position="105"/>
    </location>
</feature>
<name>K2LYR4_TRYCR</name>
<dbReference type="OrthoDB" id="10638716at2759"/>
<dbReference type="AlphaFoldDB" id="K2LYR4"/>
<feature type="region of interest" description="Disordered" evidence="1">
    <location>
        <begin position="148"/>
        <end position="170"/>
    </location>
</feature>
<proteinExistence type="predicted"/>
<protein>
    <submittedName>
        <fullName evidence="2">Uncharacterized protein</fullName>
    </submittedName>
</protein>
<feature type="compositionally biased region" description="Low complexity" evidence="1">
    <location>
        <begin position="246"/>
        <end position="256"/>
    </location>
</feature>
<keyword evidence="3" id="KW-1185">Reference proteome</keyword>
<feature type="compositionally biased region" description="Basic residues" evidence="1">
    <location>
        <begin position="72"/>
        <end position="94"/>
    </location>
</feature>
<feature type="compositionally biased region" description="Low complexity" evidence="1">
    <location>
        <begin position="209"/>
        <end position="226"/>
    </location>
</feature>
<feature type="non-terminal residue" evidence="2">
    <location>
        <position position="262"/>
    </location>
</feature>
<feature type="region of interest" description="Disordered" evidence="1">
    <location>
        <begin position="57"/>
        <end position="111"/>
    </location>
</feature>
<dbReference type="EMBL" id="AHKC01017345">
    <property type="protein sequence ID" value="EKF27823.1"/>
    <property type="molecule type" value="Genomic_DNA"/>
</dbReference>
<reference evidence="2 3" key="1">
    <citation type="journal article" date="2012" name="BMC Genomics">
        <title>Comparative genomic analysis of human infective Trypanosoma cruzi lineages with the bat-restricted subspecies T. cruzi marinkellei.</title>
        <authorList>
            <person name="Franzen O."/>
            <person name="Talavera-Lopez C."/>
            <person name="Ochaya S."/>
            <person name="Butler C.E."/>
            <person name="Messenger L.A."/>
            <person name="Lewis M.D."/>
            <person name="Llewellyn M.S."/>
            <person name="Marinkelle C.J."/>
            <person name="Tyler K.M."/>
            <person name="Miles M.A."/>
            <person name="Andersson B."/>
        </authorList>
    </citation>
    <scope>NUCLEOTIDE SEQUENCE [LARGE SCALE GENOMIC DNA]</scope>
    <source>
        <strain evidence="2 3">B7</strain>
    </source>
</reference>
<comment type="caution">
    <text evidence="2">The sequence shown here is derived from an EMBL/GenBank/DDBJ whole genome shotgun (WGS) entry which is preliminary data.</text>
</comment>
<feature type="non-terminal residue" evidence="2">
    <location>
        <position position="1"/>
    </location>
</feature>
<dbReference type="Proteomes" id="UP000007350">
    <property type="component" value="Unassembled WGS sequence"/>
</dbReference>
<evidence type="ECO:0000256" key="1">
    <source>
        <dbReference type="SAM" id="MobiDB-lite"/>
    </source>
</evidence>
<organism evidence="2 3">
    <name type="scientific">Trypanosoma cruzi marinkellei</name>
    <dbReference type="NCBI Taxonomy" id="85056"/>
    <lineage>
        <taxon>Eukaryota</taxon>
        <taxon>Discoba</taxon>
        <taxon>Euglenozoa</taxon>
        <taxon>Kinetoplastea</taxon>
        <taxon>Metakinetoplastina</taxon>
        <taxon>Trypanosomatida</taxon>
        <taxon>Trypanosomatidae</taxon>
        <taxon>Trypanosoma</taxon>
        <taxon>Schizotrypanum</taxon>
    </lineage>
</organism>
<gene>
    <name evidence="2" type="ORF">MOQ_008444</name>
</gene>
<evidence type="ECO:0000313" key="2">
    <source>
        <dbReference type="EMBL" id="EKF27823.1"/>
    </source>
</evidence>
<accession>K2LYR4</accession>